<evidence type="ECO:0000313" key="2">
    <source>
        <dbReference type="Proteomes" id="UP001374599"/>
    </source>
</evidence>
<dbReference type="EMBL" id="BTPU01000005">
    <property type="protein sequence ID" value="GMQ61180.1"/>
    <property type="molecule type" value="Genomic_DNA"/>
</dbReference>
<proteinExistence type="predicted"/>
<evidence type="ECO:0000313" key="1">
    <source>
        <dbReference type="EMBL" id="GMQ61180.1"/>
    </source>
</evidence>
<reference evidence="1" key="1">
    <citation type="submission" date="2023-09" db="EMBL/GenBank/DDBJ databases">
        <title>Vallitalea sediminicola and Vallitalea maricola sp. nov., anaerobic bacteria isolated from marine sediment.</title>
        <authorList>
            <person name="Hirano S."/>
            <person name="Maeda A."/>
            <person name="Terahara T."/>
            <person name="Mori K."/>
            <person name="Hamada M."/>
            <person name="Matsumoto R."/>
            <person name="Kobayashi T."/>
        </authorList>
    </citation>
    <scope>NUCLEOTIDE SEQUENCE</scope>
    <source>
        <strain evidence="1">AN17-2</strain>
    </source>
</reference>
<gene>
    <name evidence="1" type="ORF">AN2V17_04080</name>
</gene>
<comment type="caution">
    <text evidence="1">The sequence shown here is derived from an EMBL/GenBank/DDBJ whole genome shotgun (WGS) entry which is preliminary data.</text>
</comment>
<organism evidence="1 2">
    <name type="scientific">Vallitalea maricola</name>
    <dbReference type="NCBI Taxonomy" id="3074433"/>
    <lineage>
        <taxon>Bacteria</taxon>
        <taxon>Bacillati</taxon>
        <taxon>Bacillota</taxon>
        <taxon>Clostridia</taxon>
        <taxon>Lachnospirales</taxon>
        <taxon>Vallitaleaceae</taxon>
        <taxon>Vallitalea</taxon>
    </lineage>
</organism>
<protein>
    <submittedName>
        <fullName evidence="1">Uncharacterized protein</fullName>
    </submittedName>
</protein>
<accession>A0ACB5UF04</accession>
<sequence>MNQDYNTMRIDKLVDEFTKQHKAQSEAKKEMETIKAELQKRGLQQLEDKNLKTIQFWGNNNNYALVQKTEDVEMQDYITLSGLLKNVTSNCITKTQEIDYKFDKKFKEGITAVFTKNYETRDLEDILKEMKMNNTQIELAKKKLKGTWIKDKEFLESVGVDEEVKNDIEVYLYFIHQSMNYRKLVEILTAAGYDKEEIPLLITKLKKTILVKENTRIGCSYK</sequence>
<name>A0ACB5UF04_9FIRM</name>
<keyword evidence="2" id="KW-1185">Reference proteome</keyword>
<dbReference type="Proteomes" id="UP001374599">
    <property type="component" value="Unassembled WGS sequence"/>
</dbReference>